<organism evidence="2 3">
    <name type="scientific">Shewanella piezotolerans (strain WP3 / JCM 13877)</name>
    <dbReference type="NCBI Taxonomy" id="225849"/>
    <lineage>
        <taxon>Bacteria</taxon>
        <taxon>Pseudomonadati</taxon>
        <taxon>Pseudomonadota</taxon>
        <taxon>Gammaproteobacteria</taxon>
        <taxon>Alteromonadales</taxon>
        <taxon>Shewanellaceae</taxon>
        <taxon>Shewanella</taxon>
    </lineage>
</organism>
<dbReference type="HOGENOM" id="CLU_2556398_0_0_6"/>
<dbReference type="EMBL" id="CP000472">
    <property type="protein sequence ID" value="ACJ27432.1"/>
    <property type="molecule type" value="Genomic_DNA"/>
</dbReference>
<feature type="region of interest" description="Disordered" evidence="1">
    <location>
        <begin position="59"/>
        <end position="82"/>
    </location>
</feature>
<evidence type="ECO:0000313" key="2">
    <source>
        <dbReference type="EMBL" id="ACJ27432.1"/>
    </source>
</evidence>
<evidence type="ECO:0000313" key="3">
    <source>
        <dbReference type="Proteomes" id="UP000000753"/>
    </source>
</evidence>
<evidence type="ECO:0008006" key="4">
    <source>
        <dbReference type="Google" id="ProtNLM"/>
    </source>
</evidence>
<dbReference type="AlphaFoldDB" id="B8CIF6"/>
<dbReference type="InterPro" id="IPR026481">
    <property type="entry name" value="CCGSCS"/>
</dbReference>
<dbReference type="Proteomes" id="UP000000753">
    <property type="component" value="Chromosome"/>
</dbReference>
<dbReference type="NCBIfam" id="TIGR04101">
    <property type="entry name" value="CCGSCS"/>
    <property type="match status" value="1"/>
</dbReference>
<reference evidence="2 3" key="1">
    <citation type="journal article" date="2008" name="PLoS ONE">
        <title>Environmental adaptation: genomic analysis of the piezotolerant and psychrotolerant deep-sea iron reducing bacterium Shewanella piezotolerans WP3.</title>
        <authorList>
            <person name="Wang F."/>
            <person name="Wang J."/>
            <person name="Jian H."/>
            <person name="Zhang B."/>
            <person name="Li S."/>
            <person name="Wang F."/>
            <person name="Zeng X."/>
            <person name="Gao L."/>
            <person name="Bartlett D.H."/>
            <person name="Yu J."/>
            <person name="Hu S."/>
            <person name="Xiao X."/>
        </authorList>
    </citation>
    <scope>NUCLEOTIDE SEQUENCE [LARGE SCALE GENOMIC DNA]</scope>
    <source>
        <strain evidence="3">WP3 / JCM 13877</strain>
    </source>
</reference>
<evidence type="ECO:0000256" key="1">
    <source>
        <dbReference type="SAM" id="MobiDB-lite"/>
    </source>
</evidence>
<sequence length="82" mass="8839">MTNLIKNYNMRKKCSLTSFGVYMSVSFKKIFGLNKSEEQAVVLTTKAAEKAEKTEATNAAVKAENAKPKHGDSGVCCGSCSN</sequence>
<keyword evidence="3" id="KW-1185">Reference proteome</keyword>
<protein>
    <recommendedName>
        <fullName evidence="4">CCGSCS motif protein</fullName>
    </recommendedName>
</protein>
<accession>B8CIF6</accession>
<dbReference type="STRING" id="225849.swp_0610"/>
<dbReference type="KEGG" id="swp:swp_0610"/>
<gene>
    <name evidence="2" type="ordered locus">swp_0610</name>
</gene>
<proteinExistence type="predicted"/>
<name>B8CIF6_SHEPW</name>